<keyword evidence="2 3" id="KW-0040">ANK repeat</keyword>
<dbReference type="EMBL" id="FN649744">
    <property type="protein sequence ID" value="CBJ30480.1"/>
    <property type="molecule type" value="Genomic_DNA"/>
</dbReference>
<dbReference type="PROSITE" id="PS50297">
    <property type="entry name" value="ANK_REP_REGION"/>
    <property type="match status" value="3"/>
</dbReference>
<dbReference type="eggNOG" id="KOG4177">
    <property type="taxonomic scope" value="Eukaryota"/>
</dbReference>
<feature type="repeat" description="ANK" evidence="3">
    <location>
        <begin position="224"/>
        <end position="256"/>
    </location>
</feature>
<dbReference type="InterPro" id="IPR050663">
    <property type="entry name" value="Ankyrin-SOCS_Box"/>
</dbReference>
<evidence type="ECO:0000256" key="3">
    <source>
        <dbReference type="PROSITE-ProRule" id="PRU00023"/>
    </source>
</evidence>
<keyword evidence="6" id="KW-1185">Reference proteome</keyword>
<protein>
    <submittedName>
        <fullName evidence="5">Ankyrin repeat protein</fullName>
    </submittedName>
</protein>
<feature type="compositionally biased region" description="Basic and acidic residues" evidence="4">
    <location>
        <begin position="513"/>
        <end position="528"/>
    </location>
</feature>
<dbReference type="GO" id="GO:0000976">
    <property type="term" value="F:transcription cis-regulatory region binding"/>
    <property type="evidence" value="ECO:0007669"/>
    <property type="project" value="TreeGrafter"/>
</dbReference>
<evidence type="ECO:0000313" key="6">
    <source>
        <dbReference type="Proteomes" id="UP000002630"/>
    </source>
</evidence>
<keyword evidence="1" id="KW-0677">Repeat</keyword>
<dbReference type="OrthoDB" id="199501at2759"/>
<dbReference type="InterPro" id="IPR002110">
    <property type="entry name" value="Ankyrin_rpt"/>
</dbReference>
<organism evidence="5 6">
    <name type="scientific">Ectocarpus siliculosus</name>
    <name type="common">Brown alga</name>
    <name type="synonym">Conferva siliculosa</name>
    <dbReference type="NCBI Taxonomy" id="2880"/>
    <lineage>
        <taxon>Eukaryota</taxon>
        <taxon>Sar</taxon>
        <taxon>Stramenopiles</taxon>
        <taxon>Ochrophyta</taxon>
        <taxon>PX clade</taxon>
        <taxon>Phaeophyceae</taxon>
        <taxon>Ectocarpales</taxon>
        <taxon>Ectocarpaceae</taxon>
        <taxon>Ectocarpus</taxon>
    </lineage>
</organism>
<feature type="region of interest" description="Disordered" evidence="4">
    <location>
        <begin position="97"/>
        <end position="130"/>
    </location>
</feature>
<feature type="repeat" description="ANK" evidence="3">
    <location>
        <begin position="359"/>
        <end position="391"/>
    </location>
</feature>
<evidence type="ECO:0000313" key="5">
    <source>
        <dbReference type="EMBL" id="CBJ30480.1"/>
    </source>
</evidence>
<feature type="compositionally biased region" description="Basic and acidic residues" evidence="4">
    <location>
        <begin position="606"/>
        <end position="615"/>
    </location>
</feature>
<sequence>MRALPDLNWPDIVRFHARTVATQQLRGGNTNNFLADDLNAFVGVDNAQFVFHPLHAVAAYGHGRPTSLLSALVSPTASAAESSREFADRAAAALAAESSRATDDHPAADALAARESTAPAAGEAVPDGTPTMPTTNAGFHCDARDEHLRTALHWASTTGQADWISALIRAGADPDAIDVDRRPPLQYAVETAQVSAVRSLLAGGADKNFRLGGNTGGGAGYGGGGGTPLILAAREGNAEIASLLCDAGAALEERDGINFTALMTAVAHRHLGVTEVLLAFGADADTENSPKMTPLMGSVATSDVPLTRALLRSGAPPGQGGNGELTPLHLAAGKGSVDLVEDLLRAGADPSARIAYPPPRSTPLHSACRSTRLGAVKALLLAGADETMGDMTPPPAQLPAVPNAPPPPSTTPVGVVGLGNCGRDEDPTLRLTTESAAEHARRRDPQTMEAIRMALRNAPADRAWRRRSWLVMLRVSAEAEAAAKATRKKWELSSMAGSVVDLIGNRLVLGEAGREQGAKDAVDKEERVTGGGGGGVENGAGNGTAEDAAAAADADHSKRAKRGGGGGDGDKAAGGGKREGDEAPSGVAAEEACAREGSAKEAPPAAHREGAHLDADGGNNGSHGGVTAVVAREQGEAQGEAGEGAGGDDVGDGDGARVLRWLCGRLFDLAAVEEGAFRNVVLFL</sequence>
<accession>D7FPM3</accession>
<feature type="compositionally biased region" description="Basic and acidic residues" evidence="4">
    <location>
        <begin position="568"/>
        <end position="581"/>
    </location>
</feature>
<reference evidence="5 6" key="1">
    <citation type="journal article" date="2010" name="Nature">
        <title>The Ectocarpus genome and the independent evolution of multicellularity in brown algae.</title>
        <authorList>
            <person name="Cock J.M."/>
            <person name="Sterck L."/>
            <person name="Rouze P."/>
            <person name="Scornet D."/>
            <person name="Allen A.E."/>
            <person name="Amoutzias G."/>
            <person name="Anthouard V."/>
            <person name="Artiguenave F."/>
            <person name="Aury J.M."/>
            <person name="Badger J.H."/>
            <person name="Beszteri B."/>
            <person name="Billiau K."/>
            <person name="Bonnet E."/>
            <person name="Bothwell J.H."/>
            <person name="Bowler C."/>
            <person name="Boyen C."/>
            <person name="Brownlee C."/>
            <person name="Carrano C.J."/>
            <person name="Charrier B."/>
            <person name="Cho G.Y."/>
            <person name="Coelho S.M."/>
            <person name="Collen J."/>
            <person name="Corre E."/>
            <person name="Da Silva C."/>
            <person name="Delage L."/>
            <person name="Delaroque N."/>
            <person name="Dittami S.M."/>
            <person name="Doulbeau S."/>
            <person name="Elias M."/>
            <person name="Farnham G."/>
            <person name="Gachon C.M."/>
            <person name="Gschloessl B."/>
            <person name="Heesch S."/>
            <person name="Jabbari K."/>
            <person name="Jubin C."/>
            <person name="Kawai H."/>
            <person name="Kimura K."/>
            <person name="Kloareg B."/>
            <person name="Kupper F.C."/>
            <person name="Lang D."/>
            <person name="Le Bail A."/>
            <person name="Leblanc C."/>
            <person name="Lerouge P."/>
            <person name="Lohr M."/>
            <person name="Lopez P.J."/>
            <person name="Martens C."/>
            <person name="Maumus F."/>
            <person name="Michel G."/>
            <person name="Miranda-Saavedra D."/>
            <person name="Morales J."/>
            <person name="Moreau H."/>
            <person name="Motomura T."/>
            <person name="Nagasato C."/>
            <person name="Napoli C.A."/>
            <person name="Nelson D.R."/>
            <person name="Nyvall-Collen P."/>
            <person name="Peters A.F."/>
            <person name="Pommier C."/>
            <person name="Potin P."/>
            <person name="Poulain J."/>
            <person name="Quesneville H."/>
            <person name="Read B."/>
            <person name="Rensing S.A."/>
            <person name="Ritter A."/>
            <person name="Rousvoal S."/>
            <person name="Samanta M."/>
            <person name="Samson G."/>
            <person name="Schroeder D.C."/>
            <person name="Segurens B."/>
            <person name="Strittmatter M."/>
            <person name="Tonon T."/>
            <person name="Tregear J.W."/>
            <person name="Valentin K."/>
            <person name="von Dassow P."/>
            <person name="Yamagishi T."/>
            <person name="Van de Peer Y."/>
            <person name="Wincker P."/>
        </authorList>
    </citation>
    <scope>NUCLEOTIDE SEQUENCE [LARGE SCALE GENOMIC DNA]</scope>
    <source>
        <strain evidence="6">Ec32 / CCAP1310/4</strain>
    </source>
</reference>
<evidence type="ECO:0000256" key="1">
    <source>
        <dbReference type="ARBA" id="ARBA00022737"/>
    </source>
</evidence>
<evidence type="ECO:0000256" key="4">
    <source>
        <dbReference type="SAM" id="MobiDB-lite"/>
    </source>
</evidence>
<dbReference type="Pfam" id="PF12796">
    <property type="entry name" value="Ank_2"/>
    <property type="match status" value="3"/>
</dbReference>
<dbReference type="GO" id="GO:0045944">
    <property type="term" value="P:positive regulation of transcription by RNA polymerase II"/>
    <property type="evidence" value="ECO:0007669"/>
    <property type="project" value="TreeGrafter"/>
</dbReference>
<feature type="repeat" description="ANK" evidence="3">
    <location>
        <begin position="147"/>
        <end position="179"/>
    </location>
</feature>
<feature type="repeat" description="ANK" evidence="3">
    <location>
        <begin position="257"/>
        <end position="289"/>
    </location>
</feature>
<dbReference type="GO" id="GO:0005634">
    <property type="term" value="C:nucleus"/>
    <property type="evidence" value="ECO:0007669"/>
    <property type="project" value="TreeGrafter"/>
</dbReference>
<dbReference type="SMART" id="SM00248">
    <property type="entry name" value="ANK"/>
    <property type="match status" value="7"/>
</dbReference>
<feature type="compositionally biased region" description="Low complexity" evidence="4">
    <location>
        <begin position="543"/>
        <end position="552"/>
    </location>
</feature>
<dbReference type="SUPFAM" id="SSF48403">
    <property type="entry name" value="Ankyrin repeat"/>
    <property type="match status" value="1"/>
</dbReference>
<feature type="region of interest" description="Disordered" evidence="4">
    <location>
        <begin position="513"/>
        <end position="625"/>
    </location>
</feature>
<dbReference type="PANTHER" id="PTHR24193">
    <property type="entry name" value="ANKYRIN REPEAT PROTEIN"/>
    <property type="match status" value="1"/>
</dbReference>
<proteinExistence type="predicted"/>
<dbReference type="InterPro" id="IPR036770">
    <property type="entry name" value="Ankyrin_rpt-contain_sf"/>
</dbReference>
<feature type="compositionally biased region" description="Gly residues" evidence="4">
    <location>
        <begin position="529"/>
        <end position="542"/>
    </location>
</feature>
<dbReference type="EMBL" id="FN648369">
    <property type="protein sequence ID" value="CBJ30480.1"/>
    <property type="molecule type" value="Genomic_DNA"/>
</dbReference>
<evidence type="ECO:0000256" key="2">
    <source>
        <dbReference type="ARBA" id="ARBA00023043"/>
    </source>
</evidence>
<dbReference type="InParanoid" id="D7FPM3"/>
<dbReference type="AlphaFoldDB" id="D7FPM3"/>
<dbReference type="STRING" id="2880.D7FPM3"/>
<dbReference type="Proteomes" id="UP000002630">
    <property type="component" value="Linkage Group LG19"/>
</dbReference>
<dbReference type="PANTHER" id="PTHR24193:SF121">
    <property type="entry name" value="ADA2A-CONTAINING COMPLEX COMPONENT 3, ISOFORM D"/>
    <property type="match status" value="1"/>
</dbReference>
<dbReference type="PRINTS" id="PR01415">
    <property type="entry name" value="ANKYRIN"/>
</dbReference>
<name>D7FPM3_ECTSI</name>
<feature type="repeat" description="ANK" evidence="3">
    <location>
        <begin position="323"/>
        <end position="355"/>
    </location>
</feature>
<gene>
    <name evidence="5" type="ORF">Esi_0194_0018</name>
</gene>
<dbReference type="Gene3D" id="1.25.40.20">
    <property type="entry name" value="Ankyrin repeat-containing domain"/>
    <property type="match status" value="2"/>
</dbReference>
<dbReference type="PROSITE" id="PS50088">
    <property type="entry name" value="ANK_REPEAT"/>
    <property type="match status" value="5"/>
</dbReference>